<reference evidence="2" key="1">
    <citation type="journal article" date="2019" name="Int. J. Syst. Evol. Microbiol.">
        <title>The Global Catalogue of Microorganisms (GCM) 10K type strain sequencing project: providing services to taxonomists for standard genome sequencing and annotation.</title>
        <authorList>
            <consortium name="The Broad Institute Genomics Platform"/>
            <consortium name="The Broad Institute Genome Sequencing Center for Infectious Disease"/>
            <person name="Wu L."/>
            <person name="Ma J."/>
        </authorList>
    </citation>
    <scope>NUCLEOTIDE SEQUENCE [LARGE SCALE GENOMIC DNA]</scope>
    <source>
        <strain evidence="2">JCM 17979</strain>
    </source>
</reference>
<dbReference type="RefSeq" id="WP_345411112.1">
    <property type="nucleotide sequence ID" value="NZ_BAABHO010000004.1"/>
</dbReference>
<comment type="caution">
    <text evidence="1">The sequence shown here is derived from an EMBL/GenBank/DDBJ whole genome shotgun (WGS) entry which is preliminary data.</text>
</comment>
<proteinExistence type="predicted"/>
<protein>
    <recommendedName>
        <fullName evidence="3">Secreted protein</fullName>
    </recommendedName>
</protein>
<gene>
    <name evidence="1" type="ORF">GCM10023200_07900</name>
</gene>
<evidence type="ECO:0008006" key="3">
    <source>
        <dbReference type="Google" id="ProtNLM"/>
    </source>
</evidence>
<name>A0ABP9ADJ7_9PSEU</name>
<dbReference type="EMBL" id="BAABHO010000004">
    <property type="protein sequence ID" value="GAA4777473.1"/>
    <property type="molecule type" value="Genomic_DNA"/>
</dbReference>
<accession>A0ABP9ADJ7</accession>
<sequence length="101" mass="11410">MTTVWLILLGVPAALYVLSLLLHPYVPCGRCASRGINRDYGTFFRSAYRPCWKCRGRGSKQRFGARMLGIGEPRYPRKNGIFAPPTSDFPKPGRSRLFGIF</sequence>
<keyword evidence="2" id="KW-1185">Reference proteome</keyword>
<organism evidence="1 2">
    <name type="scientific">Actinomycetospora chlora</name>
    <dbReference type="NCBI Taxonomy" id="663608"/>
    <lineage>
        <taxon>Bacteria</taxon>
        <taxon>Bacillati</taxon>
        <taxon>Actinomycetota</taxon>
        <taxon>Actinomycetes</taxon>
        <taxon>Pseudonocardiales</taxon>
        <taxon>Pseudonocardiaceae</taxon>
        <taxon>Actinomycetospora</taxon>
    </lineage>
</organism>
<evidence type="ECO:0000313" key="1">
    <source>
        <dbReference type="EMBL" id="GAA4777473.1"/>
    </source>
</evidence>
<dbReference type="Proteomes" id="UP001500928">
    <property type="component" value="Unassembled WGS sequence"/>
</dbReference>
<evidence type="ECO:0000313" key="2">
    <source>
        <dbReference type="Proteomes" id="UP001500928"/>
    </source>
</evidence>